<protein>
    <recommendedName>
        <fullName evidence="1">DUF1659 domain-containing protein</fullName>
    </recommendedName>
</protein>
<dbReference type="Proteomes" id="UP000290567">
    <property type="component" value="Unassembled WGS sequence"/>
</dbReference>
<feature type="domain" description="DUF1659" evidence="1">
    <location>
        <begin position="4"/>
        <end position="68"/>
    </location>
</feature>
<evidence type="ECO:0000313" key="2">
    <source>
        <dbReference type="EMBL" id="GCF93311.1"/>
    </source>
</evidence>
<dbReference type="InterPro" id="IPR012454">
    <property type="entry name" value="DUF1659"/>
</dbReference>
<keyword evidence="3" id="KW-1185">Reference proteome</keyword>
<dbReference type="AlphaFoldDB" id="A0A4P5PAN0"/>
<evidence type="ECO:0000313" key="3">
    <source>
        <dbReference type="Proteomes" id="UP000290567"/>
    </source>
</evidence>
<evidence type="ECO:0000259" key="1">
    <source>
        <dbReference type="Pfam" id="PF07872"/>
    </source>
</evidence>
<reference evidence="3" key="1">
    <citation type="submission" date="2019-02" db="EMBL/GenBank/DDBJ databases">
        <title>Draft genome sequence of Enterococcus sp. Gos25-1.</title>
        <authorList>
            <person name="Tanaka N."/>
            <person name="Shiwa Y."/>
            <person name="Fujita N."/>
        </authorList>
    </citation>
    <scope>NUCLEOTIDE SEQUENCE [LARGE SCALE GENOMIC DNA]</scope>
    <source>
        <strain evidence="3">Gos25-1</strain>
    </source>
</reference>
<gene>
    <name evidence="2" type="ORF">NRIC_12020</name>
</gene>
<proteinExistence type="predicted"/>
<dbReference type="Pfam" id="PF07872">
    <property type="entry name" value="DUF1659"/>
    <property type="match status" value="1"/>
</dbReference>
<accession>A0A4P5PAN0</accession>
<organism evidence="2 3">
    <name type="scientific">Enterococcus florum</name>
    <dbReference type="NCBI Taxonomy" id="2480627"/>
    <lineage>
        <taxon>Bacteria</taxon>
        <taxon>Bacillati</taxon>
        <taxon>Bacillota</taxon>
        <taxon>Bacilli</taxon>
        <taxon>Lactobacillales</taxon>
        <taxon>Enterococcaceae</taxon>
        <taxon>Enterococcus</taxon>
    </lineage>
</organism>
<dbReference type="EMBL" id="BJCC01000009">
    <property type="protein sequence ID" value="GCF93311.1"/>
    <property type="molecule type" value="Genomic_DNA"/>
</dbReference>
<name>A0A4P5PAN0_9ENTE</name>
<comment type="caution">
    <text evidence="2">The sequence shown here is derived from an EMBL/GenBank/DDBJ whole genome shotgun (WGS) entry which is preliminary data.</text>
</comment>
<sequence>MMQQRLSTKLQVQLEQAGADKLNKINFSNVVADPAEEKVIELAEIMERMAVAGNSLDGVIVTSQSRITK</sequence>